<organism evidence="2 3">
    <name type="scientific">Plakobranchus ocellatus</name>
    <dbReference type="NCBI Taxonomy" id="259542"/>
    <lineage>
        <taxon>Eukaryota</taxon>
        <taxon>Metazoa</taxon>
        <taxon>Spiralia</taxon>
        <taxon>Lophotrochozoa</taxon>
        <taxon>Mollusca</taxon>
        <taxon>Gastropoda</taxon>
        <taxon>Heterobranchia</taxon>
        <taxon>Euthyneura</taxon>
        <taxon>Panpulmonata</taxon>
        <taxon>Sacoglossa</taxon>
        <taxon>Placobranchoidea</taxon>
        <taxon>Plakobranchidae</taxon>
        <taxon>Plakobranchus</taxon>
    </lineage>
</organism>
<keyword evidence="3" id="KW-1185">Reference proteome</keyword>
<protein>
    <submittedName>
        <fullName evidence="2">Uncharacterized protein</fullName>
    </submittedName>
</protein>
<accession>A0AAV3ZDE0</accession>
<evidence type="ECO:0000313" key="2">
    <source>
        <dbReference type="EMBL" id="GFN92403.1"/>
    </source>
</evidence>
<dbReference type="AlphaFoldDB" id="A0AAV3ZDE0"/>
<proteinExistence type="predicted"/>
<gene>
    <name evidence="2" type="ORF">PoB_001890900</name>
</gene>
<feature type="compositionally biased region" description="Low complexity" evidence="1">
    <location>
        <begin position="141"/>
        <end position="159"/>
    </location>
</feature>
<evidence type="ECO:0000313" key="3">
    <source>
        <dbReference type="Proteomes" id="UP000735302"/>
    </source>
</evidence>
<name>A0AAV3ZDE0_9GAST</name>
<sequence length="257" mass="28317">MDASMLPTRVYVGSTIYRLEISDIYIVSSSKRAQKFSLALQFTIWRFLAFIQSLLRSIHCIPEIMMFFLEPRAPNQIHSKVITKSFGPSVRPGHRWRGSSLRQRADADLRANLPSTVPQRPRNHLYLSAIFTALNNSATPTKTSDSATHATASNSASHAVDSDNATPATWPHKLLSFTHVTASYSATHAITRNNTTSATTSNSAISADTSDSATLATLSNVSCYICNSLFKLILPTMQSFTRSAINIPGDNHRMQQI</sequence>
<dbReference type="EMBL" id="BLXT01002238">
    <property type="protein sequence ID" value="GFN92403.1"/>
    <property type="molecule type" value="Genomic_DNA"/>
</dbReference>
<reference evidence="2 3" key="1">
    <citation type="journal article" date="2021" name="Elife">
        <title>Chloroplast acquisition without the gene transfer in kleptoplastic sea slugs, Plakobranchus ocellatus.</title>
        <authorList>
            <person name="Maeda T."/>
            <person name="Takahashi S."/>
            <person name="Yoshida T."/>
            <person name="Shimamura S."/>
            <person name="Takaki Y."/>
            <person name="Nagai Y."/>
            <person name="Toyoda A."/>
            <person name="Suzuki Y."/>
            <person name="Arimoto A."/>
            <person name="Ishii H."/>
            <person name="Satoh N."/>
            <person name="Nishiyama T."/>
            <person name="Hasebe M."/>
            <person name="Maruyama T."/>
            <person name="Minagawa J."/>
            <person name="Obokata J."/>
            <person name="Shigenobu S."/>
        </authorList>
    </citation>
    <scope>NUCLEOTIDE SEQUENCE [LARGE SCALE GENOMIC DNA]</scope>
</reference>
<evidence type="ECO:0000256" key="1">
    <source>
        <dbReference type="SAM" id="MobiDB-lite"/>
    </source>
</evidence>
<dbReference type="Proteomes" id="UP000735302">
    <property type="component" value="Unassembled WGS sequence"/>
</dbReference>
<comment type="caution">
    <text evidence="2">The sequence shown here is derived from an EMBL/GenBank/DDBJ whole genome shotgun (WGS) entry which is preliminary data.</text>
</comment>
<feature type="region of interest" description="Disordered" evidence="1">
    <location>
        <begin position="141"/>
        <end position="165"/>
    </location>
</feature>